<feature type="non-terminal residue" evidence="1">
    <location>
        <position position="177"/>
    </location>
</feature>
<reference evidence="1 2" key="1">
    <citation type="submission" date="2015-12" db="EMBL/GenBank/DDBJ databases">
        <title>Draft genome of the nematode, Onchocerca flexuosa.</title>
        <authorList>
            <person name="Mitreva M."/>
        </authorList>
    </citation>
    <scope>NUCLEOTIDE SEQUENCE [LARGE SCALE GENOMIC DNA]</scope>
    <source>
        <strain evidence="1">Red Deer</strain>
    </source>
</reference>
<gene>
    <name evidence="1" type="ORF">X798_06242</name>
</gene>
<proteinExistence type="predicted"/>
<evidence type="ECO:0000313" key="1">
    <source>
        <dbReference type="EMBL" id="OZC06779.1"/>
    </source>
</evidence>
<accession>A0A238BMW9</accession>
<dbReference type="AlphaFoldDB" id="A0A238BMW9"/>
<name>A0A238BMW9_9BILA</name>
<dbReference type="Proteomes" id="UP000242913">
    <property type="component" value="Unassembled WGS sequence"/>
</dbReference>
<dbReference type="EMBL" id="KZ270062">
    <property type="protein sequence ID" value="OZC06779.1"/>
    <property type="molecule type" value="Genomic_DNA"/>
</dbReference>
<evidence type="ECO:0000313" key="2">
    <source>
        <dbReference type="Proteomes" id="UP000242913"/>
    </source>
</evidence>
<protein>
    <submittedName>
        <fullName evidence="1">Uncharacterized protein</fullName>
    </submittedName>
</protein>
<keyword evidence="2" id="KW-1185">Reference proteome</keyword>
<organism evidence="1 2">
    <name type="scientific">Onchocerca flexuosa</name>
    <dbReference type="NCBI Taxonomy" id="387005"/>
    <lineage>
        <taxon>Eukaryota</taxon>
        <taxon>Metazoa</taxon>
        <taxon>Ecdysozoa</taxon>
        <taxon>Nematoda</taxon>
        <taxon>Chromadorea</taxon>
        <taxon>Rhabditida</taxon>
        <taxon>Spirurina</taxon>
        <taxon>Spiruromorpha</taxon>
        <taxon>Filarioidea</taxon>
        <taxon>Onchocercidae</taxon>
        <taxon>Onchocerca</taxon>
    </lineage>
</organism>
<sequence length="177" mass="20693">MVDKHLCSVFRNKLLTEMEDNLRRRLSLKQQVDFEEIFKRIVDDKKELCDKSCPKVDLKKREERKDGSAYKTALFKELLMACCDSCQKRAKIMEEENLEIDQEEMEALCDENAFECSDQDKDAIHEILANMFFTKVILPGMNYVENFADFLIDAELNNLPVLKRVCEGYLCSELNTV</sequence>
<dbReference type="OrthoDB" id="5865875at2759"/>